<dbReference type="OrthoDB" id="9790810at2"/>
<dbReference type="SUPFAM" id="SSF63848">
    <property type="entry name" value="Cell-division inhibitor MinC, C-terminal domain"/>
    <property type="match status" value="1"/>
</dbReference>
<reference evidence="9 10" key="1">
    <citation type="journal article" date="2009" name="J. Bacteriol.">
        <title>Complete and draft genome sequences of six members of the Aquificales.</title>
        <authorList>
            <person name="Reysenbach A.L."/>
            <person name="Hamamura N."/>
            <person name="Podar M."/>
            <person name="Griffiths E."/>
            <person name="Ferreira S."/>
            <person name="Hochstein R."/>
            <person name="Heidelberg J."/>
            <person name="Johnson J."/>
            <person name="Mead D."/>
            <person name="Pohorille A."/>
            <person name="Sarmiento M."/>
            <person name="Schweighofer K."/>
            <person name="Seshadri R."/>
            <person name="Voytek M.A."/>
        </authorList>
    </citation>
    <scope>NUCLEOTIDE SEQUENCE [LARGE SCALE GENOMIC DNA]</scope>
    <source>
        <strain evidence="10">Az-Fu1 / DSM 15241 / OCM 825</strain>
    </source>
</reference>
<dbReference type="AlphaFoldDB" id="C1DTF2"/>
<keyword evidence="2 6" id="KW-0132">Cell division</keyword>
<dbReference type="PANTHER" id="PTHR34108:SF1">
    <property type="entry name" value="SEPTUM SITE-DETERMINING PROTEIN MINC"/>
    <property type="match status" value="1"/>
</dbReference>
<evidence type="ECO:0000256" key="1">
    <source>
        <dbReference type="ARBA" id="ARBA00006291"/>
    </source>
</evidence>
<dbReference type="Proteomes" id="UP000001369">
    <property type="component" value="Chromosome"/>
</dbReference>
<dbReference type="PANTHER" id="PTHR34108">
    <property type="entry name" value="SEPTUM SITE-DETERMINING PROTEIN MINC"/>
    <property type="match status" value="1"/>
</dbReference>
<dbReference type="HAMAP" id="MF_00267">
    <property type="entry name" value="MinC"/>
    <property type="match status" value="1"/>
</dbReference>
<dbReference type="HOGENOM" id="CLU_048711_2_0_0"/>
<keyword evidence="3 6" id="KW-0717">Septation</keyword>
<evidence type="ECO:0000313" key="10">
    <source>
        <dbReference type="Proteomes" id="UP000001369"/>
    </source>
</evidence>
<comment type="similarity">
    <text evidence="1 6">Belongs to the MinC family.</text>
</comment>
<name>C1DTF2_SULAA</name>
<evidence type="ECO:0000259" key="7">
    <source>
        <dbReference type="Pfam" id="PF03775"/>
    </source>
</evidence>
<sequence length="199" mass="21842">MGIEIKGLTVPALLIKLDPSLSIEENINQLEKKLSSAVFKGSYAVLDYMGLELNEDQSKKIEEILKSHNTKVLGYQNTKSDSKNIPKPVSEKKSLKIINKTLRSGQSVEYDGDVLILGDVNPDAYVVASGSIIVMGALRGVVHAGANGDETAIIMALKLMPQQLRIASYIARSPDSYEEVNQPEKAYIENNQIVIEKIK</sequence>
<dbReference type="eggNOG" id="COG0850">
    <property type="taxonomic scope" value="Bacteria"/>
</dbReference>
<evidence type="ECO:0000256" key="4">
    <source>
        <dbReference type="ARBA" id="ARBA00023306"/>
    </source>
</evidence>
<evidence type="ECO:0000313" key="9">
    <source>
        <dbReference type="EMBL" id="ACN98696.1"/>
    </source>
</evidence>
<dbReference type="InterPro" id="IPR036145">
    <property type="entry name" value="MinC_C_sf"/>
</dbReference>
<comment type="subunit">
    <text evidence="6">Interacts with MinD and FtsZ.</text>
</comment>
<dbReference type="Pfam" id="PF03775">
    <property type="entry name" value="MinC_C"/>
    <property type="match status" value="1"/>
</dbReference>
<dbReference type="KEGG" id="saf:SULAZ_0395"/>
<evidence type="ECO:0000259" key="8">
    <source>
        <dbReference type="Pfam" id="PF05209"/>
    </source>
</evidence>
<keyword evidence="4 6" id="KW-0131">Cell cycle</keyword>
<evidence type="ECO:0000256" key="5">
    <source>
        <dbReference type="ARBA" id="ARBA00025606"/>
    </source>
</evidence>
<dbReference type="GO" id="GO:0000902">
    <property type="term" value="P:cell morphogenesis"/>
    <property type="evidence" value="ECO:0007669"/>
    <property type="project" value="InterPro"/>
</dbReference>
<dbReference type="InterPro" id="IPR005526">
    <property type="entry name" value="Septum_form_inhib_MinC_C"/>
</dbReference>
<dbReference type="GO" id="GO:0000917">
    <property type="term" value="P:division septum assembly"/>
    <property type="evidence" value="ECO:0007669"/>
    <property type="project" value="UniProtKB-KW"/>
</dbReference>
<proteinExistence type="inferred from homology"/>
<organism evidence="9 10">
    <name type="scientific">Sulfurihydrogenibium azorense (strain DSM 15241 / OCM 825 / Az-Fu1)</name>
    <dbReference type="NCBI Taxonomy" id="204536"/>
    <lineage>
        <taxon>Bacteria</taxon>
        <taxon>Pseudomonadati</taxon>
        <taxon>Aquificota</taxon>
        <taxon>Aquificia</taxon>
        <taxon>Aquificales</taxon>
        <taxon>Hydrogenothermaceae</taxon>
        <taxon>Sulfurihydrogenibium</taxon>
    </lineage>
</organism>
<dbReference type="Pfam" id="PF05209">
    <property type="entry name" value="MinC_N"/>
    <property type="match status" value="1"/>
</dbReference>
<dbReference type="EMBL" id="CP001229">
    <property type="protein sequence ID" value="ACN98696.1"/>
    <property type="molecule type" value="Genomic_DNA"/>
</dbReference>
<protein>
    <recommendedName>
        <fullName evidence="6">Probable septum site-determining protein MinC</fullName>
    </recommendedName>
</protein>
<feature type="domain" description="Septum formation inhibitor MinC C-terminal" evidence="7">
    <location>
        <begin position="97"/>
        <end position="196"/>
    </location>
</feature>
<accession>C1DTF2</accession>
<dbReference type="Gene3D" id="2.160.20.70">
    <property type="match status" value="1"/>
</dbReference>
<dbReference type="GO" id="GO:1901891">
    <property type="term" value="P:regulation of cell septum assembly"/>
    <property type="evidence" value="ECO:0007669"/>
    <property type="project" value="InterPro"/>
</dbReference>
<evidence type="ECO:0000256" key="2">
    <source>
        <dbReference type="ARBA" id="ARBA00022618"/>
    </source>
</evidence>
<comment type="function">
    <text evidence="5 6">Cell division inhibitor that blocks the formation of polar Z ring septums. Rapidly oscillates between the poles of the cell to destabilize FtsZ filaments that have formed before they mature into polar Z rings. Prevents FtsZ polymerization.</text>
</comment>
<feature type="domain" description="Septum formation inhibitor MinC N-terminal" evidence="8">
    <location>
        <begin position="3"/>
        <end position="69"/>
    </location>
</feature>
<gene>
    <name evidence="6 9" type="primary">minC</name>
    <name evidence="9" type="ordered locus">SULAZ_0395</name>
</gene>
<dbReference type="STRING" id="204536.SULAZ_0395"/>
<dbReference type="RefSeq" id="WP_012674018.1">
    <property type="nucleotide sequence ID" value="NC_012438.1"/>
</dbReference>
<evidence type="ECO:0000256" key="6">
    <source>
        <dbReference type="HAMAP-Rule" id="MF_00267"/>
    </source>
</evidence>
<dbReference type="InterPro" id="IPR007874">
    <property type="entry name" value="MinC_N"/>
</dbReference>
<dbReference type="InterPro" id="IPR013033">
    <property type="entry name" value="MinC"/>
</dbReference>
<dbReference type="InterPro" id="IPR016098">
    <property type="entry name" value="CAP/MinC_C"/>
</dbReference>
<dbReference type="NCBIfam" id="TIGR01222">
    <property type="entry name" value="minC"/>
    <property type="match status" value="1"/>
</dbReference>
<dbReference type="GO" id="GO:0051302">
    <property type="term" value="P:regulation of cell division"/>
    <property type="evidence" value="ECO:0007669"/>
    <property type="project" value="InterPro"/>
</dbReference>
<keyword evidence="10" id="KW-1185">Reference proteome</keyword>
<evidence type="ECO:0000256" key="3">
    <source>
        <dbReference type="ARBA" id="ARBA00023210"/>
    </source>
</evidence>